<keyword evidence="5" id="KW-1185">Reference proteome</keyword>
<dbReference type="EMBL" id="JAASRM010000001">
    <property type="protein sequence ID" value="NIK87133.1"/>
    <property type="molecule type" value="Genomic_DNA"/>
</dbReference>
<dbReference type="Gene3D" id="3.55.50.30">
    <property type="match status" value="1"/>
</dbReference>
<feature type="domain" description="FecR protein" evidence="2">
    <location>
        <begin position="120"/>
        <end position="211"/>
    </location>
</feature>
<dbReference type="Pfam" id="PF16220">
    <property type="entry name" value="DUF4880"/>
    <property type="match status" value="1"/>
</dbReference>
<evidence type="ECO:0000259" key="3">
    <source>
        <dbReference type="Pfam" id="PF16220"/>
    </source>
</evidence>
<dbReference type="PIRSF" id="PIRSF018266">
    <property type="entry name" value="FecR"/>
    <property type="match status" value="1"/>
</dbReference>
<name>A0A846MUU7_9PROT</name>
<dbReference type="GO" id="GO:0016989">
    <property type="term" value="F:sigma factor antagonist activity"/>
    <property type="evidence" value="ECO:0007669"/>
    <property type="project" value="TreeGrafter"/>
</dbReference>
<dbReference type="InterPro" id="IPR032623">
    <property type="entry name" value="FecR_N"/>
</dbReference>
<evidence type="ECO:0000256" key="1">
    <source>
        <dbReference type="SAM" id="Phobius"/>
    </source>
</evidence>
<dbReference type="Gene3D" id="2.60.120.1440">
    <property type="match status" value="1"/>
</dbReference>
<proteinExistence type="predicted"/>
<dbReference type="Proteomes" id="UP000570514">
    <property type="component" value="Unassembled WGS sequence"/>
</dbReference>
<sequence>MTNSAITGDVMEAAADWCDRQGTLSHSERVAFRAWLAADPAHARAFDQIRRVMLDVALLDVVAPGKAATKFSWREWVRGAFEAKATYGVLVGAAATFCAVIVFWPKAPVQVPGAPTEQILATATGQRTNVALTDKSMVYLNAATQVSVRYTDHERRLQLARGEAIFLVSKDKARPFRVITGTAVVTAVGTRFGVDRVGDAVEVRVYEGTVKVEGKGVAGLAVTHGEWLVVDPQRGVRSGHFSPAQYETWQKGWLEADRMPLSYVITRLNRYTEDKIVLSDARLGEIGLNGRFRLDRTDDTLKQIAAILDVEVVKHGHSVVLMPKPQP</sequence>
<feature type="domain" description="FecR N-terminal" evidence="3">
    <location>
        <begin position="12"/>
        <end position="51"/>
    </location>
</feature>
<keyword evidence="1" id="KW-1133">Transmembrane helix</keyword>
<dbReference type="AlphaFoldDB" id="A0A846MUU7"/>
<dbReference type="RefSeq" id="WP_167080462.1">
    <property type="nucleotide sequence ID" value="NZ_BAAADC010000001.1"/>
</dbReference>
<accession>A0A846MUU7</accession>
<reference evidence="4 5" key="1">
    <citation type="submission" date="2020-03" db="EMBL/GenBank/DDBJ databases">
        <title>Genomic Encyclopedia of Type Strains, Phase IV (KMG-IV): sequencing the most valuable type-strain genomes for metagenomic binning, comparative biology and taxonomic classification.</title>
        <authorList>
            <person name="Goeker M."/>
        </authorList>
    </citation>
    <scope>NUCLEOTIDE SEQUENCE [LARGE SCALE GENOMIC DNA]</scope>
    <source>
        <strain evidence="4 5">DSM 19867</strain>
    </source>
</reference>
<dbReference type="PANTHER" id="PTHR30273">
    <property type="entry name" value="PERIPLASMIC SIGNAL SENSOR AND SIGMA FACTOR ACTIVATOR FECR-RELATED"/>
    <property type="match status" value="1"/>
</dbReference>
<protein>
    <submittedName>
        <fullName evidence="4">Transmembrane sensor</fullName>
    </submittedName>
</protein>
<keyword evidence="1" id="KW-0472">Membrane</keyword>
<feature type="transmembrane region" description="Helical" evidence="1">
    <location>
        <begin position="85"/>
        <end position="104"/>
    </location>
</feature>
<dbReference type="PANTHER" id="PTHR30273:SF2">
    <property type="entry name" value="PROTEIN FECR"/>
    <property type="match status" value="1"/>
</dbReference>
<keyword evidence="1 4" id="KW-0812">Transmembrane</keyword>
<evidence type="ECO:0000313" key="4">
    <source>
        <dbReference type="EMBL" id="NIK87133.1"/>
    </source>
</evidence>
<evidence type="ECO:0000259" key="2">
    <source>
        <dbReference type="Pfam" id="PF04773"/>
    </source>
</evidence>
<dbReference type="Pfam" id="PF04773">
    <property type="entry name" value="FecR"/>
    <property type="match status" value="1"/>
</dbReference>
<comment type="caution">
    <text evidence="4">The sequence shown here is derived from an EMBL/GenBank/DDBJ whole genome shotgun (WGS) entry which is preliminary data.</text>
</comment>
<dbReference type="InterPro" id="IPR012373">
    <property type="entry name" value="Ferrdict_sens_TM"/>
</dbReference>
<gene>
    <name evidence="4" type="ORF">FHS83_000451</name>
</gene>
<evidence type="ECO:0000313" key="5">
    <source>
        <dbReference type="Proteomes" id="UP000570514"/>
    </source>
</evidence>
<organism evidence="4 5">
    <name type="scientific">Rhizomicrobium palustre</name>
    <dbReference type="NCBI Taxonomy" id="189966"/>
    <lineage>
        <taxon>Bacteria</taxon>
        <taxon>Pseudomonadati</taxon>
        <taxon>Pseudomonadota</taxon>
        <taxon>Alphaproteobacteria</taxon>
        <taxon>Micropepsales</taxon>
        <taxon>Micropepsaceae</taxon>
        <taxon>Rhizomicrobium</taxon>
    </lineage>
</organism>
<dbReference type="InterPro" id="IPR006860">
    <property type="entry name" value="FecR"/>
</dbReference>